<dbReference type="HOGENOM" id="CLU_012300_3_0_6"/>
<comment type="pathway">
    <text evidence="2">Purine metabolism.</text>
</comment>
<evidence type="ECO:0000256" key="5">
    <source>
        <dbReference type="ARBA" id="ARBA00033308"/>
    </source>
</evidence>
<dbReference type="Gene3D" id="3.30.460.10">
    <property type="entry name" value="Beta Polymerase, domain 2"/>
    <property type="match status" value="1"/>
</dbReference>
<evidence type="ECO:0000256" key="1">
    <source>
        <dbReference type="ARBA" id="ARBA00019852"/>
    </source>
</evidence>
<evidence type="ECO:0000256" key="2">
    <source>
        <dbReference type="ARBA" id="ARBA00025704"/>
    </source>
</evidence>
<dbReference type="PROSITE" id="PS51671">
    <property type="entry name" value="ACT"/>
    <property type="match status" value="1"/>
</dbReference>
<dbReference type="Pfam" id="PF13328">
    <property type="entry name" value="HD_4"/>
    <property type="match status" value="1"/>
</dbReference>
<evidence type="ECO:0000256" key="6">
    <source>
        <dbReference type="RuleBase" id="RU003847"/>
    </source>
</evidence>
<sequence>MNVSLFPQELDVLLRRSGVSTLNPELSQGLVQACQALPSEAGQQMAWPVLLDMLDALVVLSADETLLIAALLFDLPMLRPMLPVLPWRSSTHQQMVGSLLDGQDAAEQVWTLHAGCAAGRNGEGLRRLLLALVHDLRVVPILLARQLAKMRAAGVLLESQRRALAQLTRDIHAPLANRLGIWQLKWELEDLAFCYLESEIYRSIASALDESRVARERYISVIAMELSRVLAEHGVCAEISGRPKHIYSIWRKMQKKRLHFEQVYDLQAVRVMVEDMDACYAALGVVHALWAPVPGEFDDYIARPKANDYRSLHTAVLGPEERTVEVQIRTHEMHAHAELGVAAHWKYKEDGKGAERDFDRKIVWMRQLLEQAQEGEFGEVVEALDTELLEDRVYALTPKGEVIDVPQGATPLDFAYHVHTMVGHCCRGAKVNGRIVPLTYRLRSGDRVEILTAKEANPHRDWLLRANGFLASRRSRDKVRAWFNKIERARNVQVGKESLDRELKRAGQQHVDLSPIARRFHADSVDDLYVQIALGNIGPNQVSRALLETERVVAFAPLARPSKKRHGLSKSMFIVQGVSNILVQLARCCQPVCGEPIAGYLTLSRGVTVHRADCAVLMRLNAMHPQRVLSVEWGSQLSGSYEVEILVRAVNRRWLLKDIADVIAQEDAHMLEMSSDAFRDSGYLQFRVRLRLSHHRQLVALLGKLDGLSGVNEVRRMS</sequence>
<dbReference type="FunFam" id="3.30.460.10:FF:000001">
    <property type="entry name" value="GTP pyrophosphokinase RelA"/>
    <property type="match status" value="1"/>
</dbReference>
<dbReference type="EMBL" id="CP006696">
    <property type="protein sequence ID" value="AIC09660.1"/>
    <property type="molecule type" value="Genomic_DNA"/>
</dbReference>
<dbReference type="PROSITE" id="PS51880">
    <property type="entry name" value="TGS"/>
    <property type="match status" value="1"/>
</dbReference>
<reference evidence="9 10" key="1">
    <citation type="submission" date="2013-08" db="EMBL/GenBank/DDBJ databases">
        <authorList>
            <person name="Stouthamer R."/>
            <person name="Nunney L."/>
        </authorList>
    </citation>
    <scope>NUCLEOTIDE SEQUENCE [LARGE SCALE GENOMIC DNA]</scope>
    <source>
        <strain evidence="10">ann-1</strain>
    </source>
</reference>
<dbReference type="CDD" id="cd05399">
    <property type="entry name" value="NT_Rel-Spo_like"/>
    <property type="match status" value="1"/>
</dbReference>
<dbReference type="FunFam" id="3.10.20.30:FF:000002">
    <property type="entry name" value="GTP pyrophosphokinase (RelA/SpoT)"/>
    <property type="match status" value="1"/>
</dbReference>
<dbReference type="GO" id="GO:0008893">
    <property type="term" value="F:guanosine-3',5'-bis(diphosphate) 3'-diphosphatase activity"/>
    <property type="evidence" value="ECO:0007669"/>
    <property type="project" value="TreeGrafter"/>
</dbReference>
<feature type="domain" description="ACT" evidence="7">
    <location>
        <begin position="644"/>
        <end position="718"/>
    </location>
</feature>
<dbReference type="SMART" id="SM00954">
    <property type="entry name" value="RelA_SpoT"/>
    <property type="match status" value="1"/>
</dbReference>
<dbReference type="InterPro" id="IPR043519">
    <property type="entry name" value="NT_sf"/>
</dbReference>
<dbReference type="Gene3D" id="1.10.3210.10">
    <property type="entry name" value="Hypothetical protein af1432"/>
    <property type="match status" value="1"/>
</dbReference>
<dbReference type="RefSeq" id="WP_024749258.1">
    <property type="nucleotide sequence ID" value="NZ_CP006696.1"/>
</dbReference>
<dbReference type="Proteomes" id="UP000027215">
    <property type="component" value="Chromosome"/>
</dbReference>
<dbReference type="InterPro" id="IPR012676">
    <property type="entry name" value="TGS-like"/>
</dbReference>
<comment type="function">
    <text evidence="6">In eubacteria ppGpp (guanosine 3'-diphosphate 5'-diphosphate) is a mediator of the stringent response that coordinates a variety of cellular activities in response to changes in nutritional abundance.</text>
</comment>
<dbReference type="InterPro" id="IPR012675">
    <property type="entry name" value="Beta-grasp_dom_sf"/>
</dbReference>
<dbReference type="GO" id="GO:0042594">
    <property type="term" value="P:response to starvation"/>
    <property type="evidence" value="ECO:0007669"/>
    <property type="project" value="TreeGrafter"/>
</dbReference>
<dbReference type="Pfam" id="PF02824">
    <property type="entry name" value="TGS"/>
    <property type="match status" value="1"/>
</dbReference>
<proteinExistence type="inferred from homology"/>
<dbReference type="NCBIfam" id="TIGR00691">
    <property type="entry name" value="spoT_relA"/>
    <property type="match status" value="1"/>
</dbReference>
<dbReference type="GO" id="GO:0008728">
    <property type="term" value="F:GTP diphosphokinase activity"/>
    <property type="evidence" value="ECO:0007669"/>
    <property type="project" value="TreeGrafter"/>
</dbReference>
<dbReference type="InterPro" id="IPR007685">
    <property type="entry name" value="RelA_SpoT"/>
</dbReference>
<evidence type="ECO:0000259" key="7">
    <source>
        <dbReference type="PROSITE" id="PS51671"/>
    </source>
</evidence>
<gene>
    <name evidence="9" type="ORF">D934_04050</name>
</gene>
<evidence type="ECO:0000256" key="3">
    <source>
        <dbReference type="ARBA" id="ARBA00029754"/>
    </source>
</evidence>
<evidence type="ECO:0000313" key="9">
    <source>
        <dbReference type="EMBL" id="AIC09660.1"/>
    </source>
</evidence>
<comment type="similarity">
    <text evidence="6">Belongs to the relA/spoT family.</text>
</comment>
<dbReference type="SUPFAM" id="SSF55021">
    <property type="entry name" value="ACT-like"/>
    <property type="match status" value="1"/>
</dbReference>
<evidence type="ECO:0000313" key="10">
    <source>
        <dbReference type="Proteomes" id="UP000027215"/>
    </source>
</evidence>
<dbReference type="SUPFAM" id="SSF109604">
    <property type="entry name" value="HD-domain/PDEase-like"/>
    <property type="match status" value="1"/>
</dbReference>
<dbReference type="Pfam" id="PF04607">
    <property type="entry name" value="RelA_SpoT"/>
    <property type="match status" value="1"/>
</dbReference>
<accession>A0A060H2X2</accession>
<dbReference type="Pfam" id="PF13291">
    <property type="entry name" value="ACT_4"/>
    <property type="match status" value="1"/>
</dbReference>
<dbReference type="SUPFAM" id="SSF81301">
    <property type="entry name" value="Nucleotidyltransferase"/>
    <property type="match status" value="1"/>
</dbReference>
<dbReference type="KEGG" id="xfs:D934_04050"/>
<dbReference type="GO" id="GO:0005886">
    <property type="term" value="C:plasma membrane"/>
    <property type="evidence" value="ECO:0007669"/>
    <property type="project" value="TreeGrafter"/>
</dbReference>
<dbReference type="CDD" id="cd01668">
    <property type="entry name" value="TGS_RSH"/>
    <property type="match status" value="1"/>
</dbReference>
<evidence type="ECO:0000259" key="8">
    <source>
        <dbReference type="PROSITE" id="PS51880"/>
    </source>
</evidence>
<name>A0A060H2X2_XYLFS</name>
<dbReference type="AlphaFoldDB" id="A0A060H2X2"/>
<dbReference type="SUPFAM" id="SSF81271">
    <property type="entry name" value="TGS-like"/>
    <property type="match status" value="1"/>
</dbReference>
<dbReference type="InterPro" id="IPR045865">
    <property type="entry name" value="ACT-like_dom_sf"/>
</dbReference>
<dbReference type="PANTHER" id="PTHR21262">
    <property type="entry name" value="GUANOSINE-3',5'-BIS DIPHOSPHATE 3'-PYROPHOSPHOHYDROLASE"/>
    <property type="match status" value="1"/>
</dbReference>
<dbReference type="CDD" id="cd04876">
    <property type="entry name" value="ACT_RelA-SpoT"/>
    <property type="match status" value="1"/>
</dbReference>
<dbReference type="Gene3D" id="3.10.20.30">
    <property type="match status" value="1"/>
</dbReference>
<keyword evidence="9" id="KW-0808">Transferase</keyword>
<dbReference type="InterPro" id="IPR002912">
    <property type="entry name" value="ACT_dom"/>
</dbReference>
<dbReference type="InterPro" id="IPR004095">
    <property type="entry name" value="TGS"/>
</dbReference>
<dbReference type="InterPro" id="IPR004811">
    <property type="entry name" value="RelA/Spo_fam"/>
</dbReference>
<evidence type="ECO:0000256" key="4">
    <source>
        <dbReference type="ARBA" id="ARBA00032407"/>
    </source>
</evidence>
<feature type="domain" description="TGS" evidence="8">
    <location>
        <begin position="391"/>
        <end position="452"/>
    </location>
</feature>
<dbReference type="PATRIC" id="fig|155920.8.peg.979"/>
<dbReference type="PANTHER" id="PTHR21262:SF31">
    <property type="entry name" value="GTP PYROPHOSPHOKINASE"/>
    <property type="match status" value="1"/>
</dbReference>
<dbReference type="GO" id="GO:0015969">
    <property type="term" value="P:guanosine tetraphosphate metabolic process"/>
    <property type="evidence" value="ECO:0007669"/>
    <property type="project" value="InterPro"/>
</dbReference>
<protein>
    <recommendedName>
        <fullName evidence="1">GTP pyrophosphokinase</fullName>
    </recommendedName>
    <alternativeName>
        <fullName evidence="4">(p)ppGpp synthase</fullName>
    </alternativeName>
    <alternativeName>
        <fullName evidence="3">ATP:GTP 3'-pyrophosphotransferase</fullName>
    </alternativeName>
    <alternativeName>
        <fullName evidence="5">ppGpp synthase I</fullName>
    </alternativeName>
</protein>
<dbReference type="InterPro" id="IPR033655">
    <property type="entry name" value="TGS_RelA/SpoT"/>
</dbReference>
<dbReference type="Gene3D" id="3.30.70.260">
    <property type="match status" value="1"/>
</dbReference>
<organism evidence="9 10">
    <name type="scientific">Xylella fastidiosa subsp. sandyi Ann-1</name>
    <dbReference type="NCBI Taxonomy" id="155920"/>
    <lineage>
        <taxon>Bacteria</taxon>
        <taxon>Pseudomonadati</taxon>
        <taxon>Pseudomonadota</taxon>
        <taxon>Gammaproteobacteria</taxon>
        <taxon>Lysobacterales</taxon>
        <taxon>Lysobacteraceae</taxon>
        <taxon>Xylella</taxon>
    </lineage>
</organism>
<dbReference type="GO" id="GO:0015949">
    <property type="term" value="P:nucleobase-containing small molecule interconversion"/>
    <property type="evidence" value="ECO:0007669"/>
    <property type="project" value="UniProtKB-ARBA"/>
</dbReference>